<dbReference type="EMBL" id="JAULSN010000001">
    <property type="protein sequence ID" value="KAK3383460.1"/>
    <property type="molecule type" value="Genomic_DNA"/>
</dbReference>
<feature type="region of interest" description="Disordered" evidence="1">
    <location>
        <begin position="197"/>
        <end position="288"/>
    </location>
</feature>
<keyword evidence="3" id="KW-1185">Reference proteome</keyword>
<feature type="region of interest" description="Disordered" evidence="1">
    <location>
        <begin position="1"/>
        <end position="112"/>
    </location>
</feature>
<proteinExistence type="predicted"/>
<dbReference type="Proteomes" id="UP001287356">
    <property type="component" value="Unassembled WGS sequence"/>
</dbReference>
<reference evidence="2" key="1">
    <citation type="journal article" date="2023" name="Mol. Phylogenet. Evol.">
        <title>Genome-scale phylogeny and comparative genomics of the fungal order Sordariales.</title>
        <authorList>
            <person name="Hensen N."/>
            <person name="Bonometti L."/>
            <person name="Westerberg I."/>
            <person name="Brannstrom I.O."/>
            <person name="Guillou S."/>
            <person name="Cros-Aarteil S."/>
            <person name="Calhoun S."/>
            <person name="Haridas S."/>
            <person name="Kuo A."/>
            <person name="Mondo S."/>
            <person name="Pangilinan J."/>
            <person name="Riley R."/>
            <person name="LaButti K."/>
            <person name="Andreopoulos B."/>
            <person name="Lipzen A."/>
            <person name="Chen C."/>
            <person name="Yan M."/>
            <person name="Daum C."/>
            <person name="Ng V."/>
            <person name="Clum A."/>
            <person name="Steindorff A."/>
            <person name="Ohm R.A."/>
            <person name="Martin F."/>
            <person name="Silar P."/>
            <person name="Natvig D.O."/>
            <person name="Lalanne C."/>
            <person name="Gautier V."/>
            <person name="Ament-Velasquez S.L."/>
            <person name="Kruys A."/>
            <person name="Hutchinson M.I."/>
            <person name="Powell A.J."/>
            <person name="Barry K."/>
            <person name="Miller A.N."/>
            <person name="Grigoriev I.V."/>
            <person name="Debuchy R."/>
            <person name="Gladieux P."/>
            <person name="Hiltunen Thoren M."/>
            <person name="Johannesson H."/>
        </authorList>
    </citation>
    <scope>NUCLEOTIDE SEQUENCE</scope>
    <source>
        <strain evidence="2">CBS 958.72</strain>
    </source>
</reference>
<organism evidence="2 3">
    <name type="scientific">Lasiosphaeria ovina</name>
    <dbReference type="NCBI Taxonomy" id="92902"/>
    <lineage>
        <taxon>Eukaryota</taxon>
        <taxon>Fungi</taxon>
        <taxon>Dikarya</taxon>
        <taxon>Ascomycota</taxon>
        <taxon>Pezizomycotina</taxon>
        <taxon>Sordariomycetes</taxon>
        <taxon>Sordariomycetidae</taxon>
        <taxon>Sordariales</taxon>
        <taxon>Lasiosphaeriaceae</taxon>
        <taxon>Lasiosphaeria</taxon>
    </lineage>
</organism>
<feature type="compositionally biased region" description="Low complexity" evidence="1">
    <location>
        <begin position="258"/>
        <end position="268"/>
    </location>
</feature>
<feature type="compositionally biased region" description="Polar residues" evidence="1">
    <location>
        <begin position="98"/>
        <end position="110"/>
    </location>
</feature>
<feature type="region of interest" description="Disordered" evidence="1">
    <location>
        <begin position="161"/>
        <end position="181"/>
    </location>
</feature>
<reference evidence="2" key="2">
    <citation type="submission" date="2023-06" db="EMBL/GenBank/DDBJ databases">
        <authorList>
            <consortium name="Lawrence Berkeley National Laboratory"/>
            <person name="Haridas S."/>
            <person name="Hensen N."/>
            <person name="Bonometti L."/>
            <person name="Westerberg I."/>
            <person name="Brannstrom I.O."/>
            <person name="Guillou S."/>
            <person name="Cros-Aarteil S."/>
            <person name="Calhoun S."/>
            <person name="Kuo A."/>
            <person name="Mondo S."/>
            <person name="Pangilinan J."/>
            <person name="Riley R."/>
            <person name="Labutti K."/>
            <person name="Andreopoulos B."/>
            <person name="Lipzen A."/>
            <person name="Chen C."/>
            <person name="Yanf M."/>
            <person name="Daum C."/>
            <person name="Ng V."/>
            <person name="Clum A."/>
            <person name="Steindorff A."/>
            <person name="Ohm R."/>
            <person name="Martin F."/>
            <person name="Silar P."/>
            <person name="Natvig D."/>
            <person name="Lalanne C."/>
            <person name="Gautier V."/>
            <person name="Ament-Velasquez S.L."/>
            <person name="Kruys A."/>
            <person name="Hutchinson M.I."/>
            <person name="Powell A.J."/>
            <person name="Barry K."/>
            <person name="Miller A.N."/>
            <person name="Grigoriev I.V."/>
            <person name="Debuchy R."/>
            <person name="Gladieux P."/>
            <person name="Thoren M.H."/>
            <person name="Johannesson H."/>
        </authorList>
    </citation>
    <scope>NUCLEOTIDE SEQUENCE</scope>
    <source>
        <strain evidence="2">CBS 958.72</strain>
    </source>
</reference>
<feature type="compositionally biased region" description="Polar residues" evidence="1">
    <location>
        <begin position="227"/>
        <end position="241"/>
    </location>
</feature>
<accession>A0AAE0NL51</accession>
<name>A0AAE0NL51_9PEZI</name>
<evidence type="ECO:0000313" key="3">
    <source>
        <dbReference type="Proteomes" id="UP001287356"/>
    </source>
</evidence>
<evidence type="ECO:0000313" key="2">
    <source>
        <dbReference type="EMBL" id="KAK3383460.1"/>
    </source>
</evidence>
<feature type="compositionally biased region" description="Basic and acidic residues" evidence="1">
    <location>
        <begin position="69"/>
        <end position="84"/>
    </location>
</feature>
<dbReference type="AlphaFoldDB" id="A0AAE0NL51"/>
<comment type="caution">
    <text evidence="2">The sequence shown here is derived from an EMBL/GenBank/DDBJ whole genome shotgun (WGS) entry which is preliminary data.</text>
</comment>
<sequence length="288" mass="31353">MERQVHRKDVLRVKSDRTRAPALPPTDKRAAASRKHLGHAGRGFRQYSEVAPHPEIAPGEDTSQTAPKTDPEPAPRPAERKPSIDVEEIGSGPYRAVSRNSSTVRESASNLPKIDPDVMQVIHEYKDINGVDPRRSKHMDKFLEETGINIPKLRAERLRDARKGSAPLEEEAESEHVVPAKPTGFSGLVSYGVVPYKTKDTEPLSSASNKTAKRKDTDNQRALVVPGSSTAWASDGVTSIATARHPRFLLPLPPPPSRARGAAGEASSDTSSYLADAESEAESEKHRA</sequence>
<protein>
    <submittedName>
        <fullName evidence="2">Uncharacterized protein</fullName>
    </submittedName>
</protein>
<gene>
    <name evidence="2" type="ORF">B0T24DRAFT_687992</name>
</gene>
<evidence type="ECO:0000256" key="1">
    <source>
        <dbReference type="SAM" id="MobiDB-lite"/>
    </source>
</evidence>
<feature type="compositionally biased region" description="Basic and acidic residues" evidence="1">
    <location>
        <begin position="1"/>
        <end position="19"/>
    </location>
</feature>